<gene>
    <name evidence="1" type="ORF">T4B_14263</name>
</gene>
<dbReference type="EMBL" id="JYDS01000215">
    <property type="protein sequence ID" value="KRZ21174.1"/>
    <property type="molecule type" value="Genomic_DNA"/>
</dbReference>
<reference evidence="1 2" key="1">
    <citation type="submission" date="2015-01" db="EMBL/GenBank/DDBJ databases">
        <title>Evolution of Trichinella species and genotypes.</title>
        <authorList>
            <person name="Korhonen P.K."/>
            <person name="Edoardo P."/>
            <person name="Giuseppe L.R."/>
            <person name="Gasser R.B."/>
        </authorList>
    </citation>
    <scope>NUCLEOTIDE SEQUENCE [LARGE SCALE GENOMIC DNA]</scope>
    <source>
        <strain evidence="1">ISS588</strain>
    </source>
</reference>
<sequence length="77" mass="8627">MRFYCDALKAEGELQVCATSTSKPSSIQLAERCQSSQLSPKDRQTRHGQAELNCRSLLSLVNVKPLKIVQTELCFKI</sequence>
<protein>
    <submittedName>
        <fullName evidence="1">Uncharacterized protein</fullName>
    </submittedName>
</protein>
<name>A0A0V1IEE7_TRIPS</name>
<comment type="caution">
    <text evidence="1">The sequence shown here is derived from an EMBL/GenBank/DDBJ whole genome shotgun (WGS) entry which is preliminary data.</text>
</comment>
<accession>A0A0V1IEE7</accession>
<organism evidence="1 2">
    <name type="scientific">Trichinella pseudospiralis</name>
    <name type="common">Parasitic roundworm</name>
    <dbReference type="NCBI Taxonomy" id="6337"/>
    <lineage>
        <taxon>Eukaryota</taxon>
        <taxon>Metazoa</taxon>
        <taxon>Ecdysozoa</taxon>
        <taxon>Nematoda</taxon>
        <taxon>Enoplea</taxon>
        <taxon>Dorylaimia</taxon>
        <taxon>Trichinellida</taxon>
        <taxon>Trichinellidae</taxon>
        <taxon>Trichinella</taxon>
    </lineage>
</organism>
<keyword evidence="2" id="KW-1185">Reference proteome</keyword>
<proteinExistence type="predicted"/>
<dbReference type="Proteomes" id="UP000054805">
    <property type="component" value="Unassembled WGS sequence"/>
</dbReference>
<dbReference type="AlphaFoldDB" id="A0A0V1IEE7"/>
<evidence type="ECO:0000313" key="1">
    <source>
        <dbReference type="EMBL" id="KRZ21174.1"/>
    </source>
</evidence>
<evidence type="ECO:0000313" key="2">
    <source>
        <dbReference type="Proteomes" id="UP000054805"/>
    </source>
</evidence>